<dbReference type="InterPro" id="IPR034964">
    <property type="entry name" value="LS"/>
</dbReference>
<evidence type="ECO:0000256" key="5">
    <source>
        <dbReference type="ARBA" id="ARBA00022679"/>
    </source>
</evidence>
<dbReference type="InterPro" id="IPR002180">
    <property type="entry name" value="LS/RS"/>
</dbReference>
<dbReference type="Proteomes" id="UP000266239">
    <property type="component" value="Unassembled WGS sequence"/>
</dbReference>
<dbReference type="PANTHER" id="PTHR21058:SF0">
    <property type="entry name" value="6,7-DIMETHYL-8-RIBITYLLUMAZINE SYNTHASE"/>
    <property type="match status" value="1"/>
</dbReference>
<dbReference type="EC" id="2.5.1.78" evidence="3"/>
<dbReference type="GO" id="GO:0000906">
    <property type="term" value="F:6,7-dimethyl-8-ribityllumazine synthase activity"/>
    <property type="evidence" value="ECO:0007669"/>
    <property type="project" value="UniProtKB-EC"/>
</dbReference>
<evidence type="ECO:0000256" key="2">
    <source>
        <dbReference type="ARBA" id="ARBA00007424"/>
    </source>
</evidence>
<dbReference type="Gene3D" id="3.40.50.960">
    <property type="entry name" value="Lumazine/riboflavin synthase"/>
    <property type="match status" value="2"/>
</dbReference>
<dbReference type="EMBL" id="QUTF01007782">
    <property type="protein sequence ID" value="RHZ39323.1"/>
    <property type="molecule type" value="Genomic_DNA"/>
</dbReference>
<dbReference type="AlphaFoldDB" id="A0A397BID1"/>
<dbReference type="GO" id="GO:0009231">
    <property type="term" value="P:riboflavin biosynthetic process"/>
    <property type="evidence" value="ECO:0007669"/>
    <property type="project" value="UniProtKB-UniPathway"/>
</dbReference>
<protein>
    <recommendedName>
        <fullName evidence="3">6,7-dimethyl-8-ribityllumazine synthase</fullName>
        <ecNumber evidence="3">2.5.1.78</ecNumber>
    </recommendedName>
</protein>
<dbReference type="Pfam" id="PF14913">
    <property type="entry name" value="DPCD"/>
    <property type="match status" value="1"/>
</dbReference>
<evidence type="ECO:0000256" key="3">
    <source>
        <dbReference type="ARBA" id="ARBA00012664"/>
    </source>
</evidence>
<comment type="caution">
    <text evidence="7">The sequence shown here is derived from an EMBL/GenBank/DDBJ whole genome shotgun (WGS) entry which is preliminary data.</text>
</comment>
<dbReference type="UniPathway" id="UPA00275">
    <property type="reaction ID" value="UER00404"/>
</dbReference>
<keyword evidence="5" id="KW-0808">Transferase</keyword>
<evidence type="ECO:0000313" key="9">
    <source>
        <dbReference type="Proteomes" id="UP000266239"/>
    </source>
</evidence>
<dbReference type="Pfam" id="PF00885">
    <property type="entry name" value="DMRL_synthase"/>
    <property type="match status" value="1"/>
</dbReference>
<evidence type="ECO:0000256" key="1">
    <source>
        <dbReference type="ARBA" id="ARBA00004917"/>
    </source>
</evidence>
<sequence length="360" mass="39842">GGRSRIHTTFADGVEMVEEYTADSRPQILVRRWKAPTTLGGDGKWEFEVGEPTPIFLCRESTEVWEWRVRNLPYPKDTYLITIDESSQELIIRTTNKKYFKRFRIPAMARANLPLDRSALSHSHSNNTLVIQVSFASIVMRRGLVALVILDTISMHADGVKKAALEALSSRVLDGRGLRIGICTTEWNKEIIDALRDGAIRTLTAAGVATDDIIVFKAPGAYELPFTASRLILSENVDAVICVGCLIKGETMHFEYICEAVTQGIMKLNLDTGVPVMFGVLAVLNEKQARARAGLEEGGHNHGVEWAQTAIEMAQLRARTAKKSAAKCPYHVIPACPFVWTTALAVLGYGLHLVVCRKHN</sequence>
<comment type="pathway">
    <text evidence="1">Cofactor biosynthesis; riboflavin biosynthesis; riboflavin from 2-hydroxy-3-oxobutyl phosphate and 5-amino-6-(D-ribitylamino)uracil: step 1/2.</text>
</comment>
<dbReference type="VEuPathDB" id="FungiDB:H257_14037"/>
<comment type="catalytic activity">
    <reaction evidence="6">
        <text>(2S)-2-hydroxy-3-oxobutyl phosphate + 5-amino-6-(D-ribitylamino)uracil = 6,7-dimethyl-8-(1-D-ribityl)lumazine + phosphate + 2 H2O + H(+)</text>
        <dbReference type="Rhea" id="RHEA:26152"/>
        <dbReference type="ChEBI" id="CHEBI:15377"/>
        <dbReference type="ChEBI" id="CHEBI:15378"/>
        <dbReference type="ChEBI" id="CHEBI:15934"/>
        <dbReference type="ChEBI" id="CHEBI:43474"/>
        <dbReference type="ChEBI" id="CHEBI:58201"/>
        <dbReference type="ChEBI" id="CHEBI:58830"/>
        <dbReference type="EC" id="2.5.1.78"/>
    </reaction>
</comment>
<evidence type="ECO:0000256" key="6">
    <source>
        <dbReference type="ARBA" id="ARBA00048785"/>
    </source>
</evidence>
<gene>
    <name evidence="7" type="ORF">DYB25_004999</name>
    <name evidence="8" type="ORF">DYB26_013858</name>
</gene>
<dbReference type="InterPro" id="IPR026224">
    <property type="entry name" value="DPCD"/>
</dbReference>
<evidence type="ECO:0000313" key="8">
    <source>
        <dbReference type="EMBL" id="RHZ39323.1"/>
    </source>
</evidence>
<dbReference type="Proteomes" id="UP000286510">
    <property type="component" value="Unassembled WGS sequence"/>
</dbReference>
<dbReference type="VEuPathDB" id="FungiDB:H257_14036"/>
<dbReference type="SUPFAM" id="SSF52121">
    <property type="entry name" value="Lumazine synthase"/>
    <property type="match status" value="1"/>
</dbReference>
<dbReference type="HAMAP" id="MF_00178">
    <property type="entry name" value="Lumazine_synth"/>
    <property type="match status" value="1"/>
</dbReference>
<dbReference type="NCBIfam" id="TIGR00114">
    <property type="entry name" value="lumazine-synth"/>
    <property type="match status" value="1"/>
</dbReference>
<dbReference type="GO" id="GO:0009349">
    <property type="term" value="C:riboflavin synthase complex"/>
    <property type="evidence" value="ECO:0007669"/>
    <property type="project" value="InterPro"/>
</dbReference>
<feature type="non-terminal residue" evidence="7">
    <location>
        <position position="1"/>
    </location>
</feature>
<dbReference type="CDD" id="cd09209">
    <property type="entry name" value="Lumazine_synthase-I"/>
    <property type="match status" value="1"/>
</dbReference>
<evidence type="ECO:0000313" key="7">
    <source>
        <dbReference type="EMBL" id="RHY18775.1"/>
    </source>
</evidence>
<name>A0A397BID1_APHAT</name>
<reference evidence="9 10" key="1">
    <citation type="submission" date="2018-08" db="EMBL/GenBank/DDBJ databases">
        <title>Aphanomyces genome sequencing and annotation.</title>
        <authorList>
            <person name="Minardi D."/>
            <person name="Oidtmann B."/>
            <person name="Van Der Giezen M."/>
            <person name="Studholme D.J."/>
        </authorList>
    </citation>
    <scope>NUCLEOTIDE SEQUENCE [LARGE SCALE GENOMIC DNA]</scope>
    <source>
        <strain evidence="8 10">FDL457</strain>
        <strain evidence="7 9">Yx</strain>
    </source>
</reference>
<keyword evidence="4" id="KW-0686">Riboflavin biosynthesis</keyword>
<organism evidence="7 9">
    <name type="scientific">Aphanomyces astaci</name>
    <name type="common">Crayfish plague agent</name>
    <dbReference type="NCBI Taxonomy" id="112090"/>
    <lineage>
        <taxon>Eukaryota</taxon>
        <taxon>Sar</taxon>
        <taxon>Stramenopiles</taxon>
        <taxon>Oomycota</taxon>
        <taxon>Saprolegniomycetes</taxon>
        <taxon>Saprolegniales</taxon>
        <taxon>Verrucalvaceae</taxon>
        <taxon>Aphanomyces</taxon>
    </lineage>
</organism>
<dbReference type="EMBL" id="QUTA01004687">
    <property type="protein sequence ID" value="RHY18775.1"/>
    <property type="molecule type" value="Genomic_DNA"/>
</dbReference>
<dbReference type="PANTHER" id="PTHR21058">
    <property type="entry name" value="6,7-DIMETHYL-8-RIBITYLLUMAZINE SYNTHASE DMRL SYNTHASE LUMAZINE SYNTHASE"/>
    <property type="match status" value="1"/>
</dbReference>
<accession>A0A397BID1</accession>
<dbReference type="InterPro" id="IPR036467">
    <property type="entry name" value="LS/RS_sf"/>
</dbReference>
<evidence type="ECO:0000313" key="10">
    <source>
        <dbReference type="Proteomes" id="UP000286510"/>
    </source>
</evidence>
<evidence type="ECO:0000256" key="4">
    <source>
        <dbReference type="ARBA" id="ARBA00022619"/>
    </source>
</evidence>
<proteinExistence type="inferred from homology"/>
<comment type="similarity">
    <text evidence="2">Belongs to the DMRL synthase family.</text>
</comment>